<gene>
    <name evidence="2" type="ORF">JTE90_008653</name>
</gene>
<accession>A0AAV6U0K8</accession>
<feature type="compositionally biased region" description="Polar residues" evidence="1">
    <location>
        <begin position="8"/>
        <end position="24"/>
    </location>
</feature>
<feature type="region of interest" description="Disordered" evidence="1">
    <location>
        <begin position="57"/>
        <end position="78"/>
    </location>
</feature>
<organism evidence="2 3">
    <name type="scientific">Oedothorax gibbosus</name>
    <dbReference type="NCBI Taxonomy" id="931172"/>
    <lineage>
        <taxon>Eukaryota</taxon>
        <taxon>Metazoa</taxon>
        <taxon>Ecdysozoa</taxon>
        <taxon>Arthropoda</taxon>
        <taxon>Chelicerata</taxon>
        <taxon>Arachnida</taxon>
        <taxon>Araneae</taxon>
        <taxon>Araneomorphae</taxon>
        <taxon>Entelegynae</taxon>
        <taxon>Araneoidea</taxon>
        <taxon>Linyphiidae</taxon>
        <taxon>Erigoninae</taxon>
        <taxon>Oedothorax</taxon>
    </lineage>
</organism>
<evidence type="ECO:0000313" key="3">
    <source>
        <dbReference type="Proteomes" id="UP000827092"/>
    </source>
</evidence>
<dbReference type="EMBL" id="JAFNEN010000778">
    <property type="protein sequence ID" value="KAG8177469.1"/>
    <property type="molecule type" value="Genomic_DNA"/>
</dbReference>
<name>A0AAV6U0K8_9ARAC</name>
<comment type="caution">
    <text evidence="2">The sequence shown here is derived from an EMBL/GenBank/DDBJ whole genome shotgun (WGS) entry which is preliminary data.</text>
</comment>
<keyword evidence="3" id="KW-1185">Reference proteome</keyword>
<proteinExistence type="predicted"/>
<reference evidence="2 3" key="1">
    <citation type="journal article" date="2022" name="Nat. Ecol. Evol.">
        <title>A masculinizing supergene underlies an exaggerated male reproductive morph in a spider.</title>
        <authorList>
            <person name="Hendrickx F."/>
            <person name="De Corte Z."/>
            <person name="Sonet G."/>
            <person name="Van Belleghem S.M."/>
            <person name="Kostlbacher S."/>
            <person name="Vangestel C."/>
        </authorList>
    </citation>
    <scope>NUCLEOTIDE SEQUENCE [LARGE SCALE GENOMIC DNA]</scope>
    <source>
        <strain evidence="2">W744_W776</strain>
    </source>
</reference>
<dbReference type="AlphaFoldDB" id="A0AAV6U0K8"/>
<evidence type="ECO:0000256" key="1">
    <source>
        <dbReference type="SAM" id="MobiDB-lite"/>
    </source>
</evidence>
<sequence>MFSVAVATPSTQHHNSIQKSSEESQLTIRRGEYNRCAPIRAWKHLSNLETGVEKSESWIRKSSNMGEKRGEQTGVHQW</sequence>
<feature type="region of interest" description="Disordered" evidence="1">
    <location>
        <begin position="1"/>
        <end position="24"/>
    </location>
</feature>
<protein>
    <submittedName>
        <fullName evidence="2">Uncharacterized protein</fullName>
    </submittedName>
</protein>
<evidence type="ECO:0000313" key="2">
    <source>
        <dbReference type="EMBL" id="KAG8177469.1"/>
    </source>
</evidence>
<dbReference type="Proteomes" id="UP000827092">
    <property type="component" value="Unassembled WGS sequence"/>
</dbReference>